<dbReference type="Pfam" id="PF20289">
    <property type="entry name" value="MComp1"/>
    <property type="match status" value="1"/>
</dbReference>
<dbReference type="RefSeq" id="WP_017087893.1">
    <property type="nucleotide sequence ID" value="NZ_CAWNZY010000105.1"/>
</dbReference>
<dbReference type="Proteomes" id="UP000244080">
    <property type="component" value="Unassembled WGS sequence"/>
</dbReference>
<name>A0A2T5DW49_VIBSP</name>
<gene>
    <name evidence="1" type="ORF">CWO36_25315</name>
</gene>
<dbReference type="AlphaFoldDB" id="A0A2T5DW49"/>
<organism evidence="1 2">
    <name type="scientific">Vibrio splendidus</name>
    <dbReference type="NCBI Taxonomy" id="29497"/>
    <lineage>
        <taxon>Bacteria</taxon>
        <taxon>Pseudomonadati</taxon>
        <taxon>Pseudomonadota</taxon>
        <taxon>Gammaproteobacteria</taxon>
        <taxon>Vibrionales</taxon>
        <taxon>Vibrionaceae</taxon>
        <taxon>Vibrio</taxon>
    </lineage>
</organism>
<evidence type="ECO:0000313" key="2">
    <source>
        <dbReference type="Proteomes" id="UP000244080"/>
    </source>
</evidence>
<reference evidence="1 2" key="1">
    <citation type="submission" date="2017-11" db="EMBL/GenBank/DDBJ databases">
        <title>Population delineation of vibrios coincides with oyster pathogenicity.</title>
        <authorList>
            <person name="Bruto M."/>
            <person name="Labreuche Y."/>
            <person name="James A."/>
            <person name="Piel D."/>
            <person name="Chenivesse S."/>
            <person name="Petton B."/>
            <person name="Polz M.F."/>
            <person name="Le Roux F."/>
        </authorList>
    </citation>
    <scope>NUCLEOTIDE SEQUENCE [LARGE SCALE GENOMIC DNA]</scope>
    <source>
        <strain evidence="1 2">1F_55</strain>
    </source>
</reference>
<dbReference type="EMBL" id="PIGA01000089">
    <property type="protein sequence ID" value="PTP11319.1"/>
    <property type="molecule type" value="Genomic_DNA"/>
</dbReference>
<dbReference type="InterPro" id="IPR046905">
    <property type="entry name" value="ABC-3C_MC1"/>
</dbReference>
<comment type="caution">
    <text evidence="1">The sequence shown here is derived from an EMBL/GenBank/DDBJ whole genome shotgun (WGS) entry which is preliminary data.</text>
</comment>
<evidence type="ECO:0000313" key="1">
    <source>
        <dbReference type="EMBL" id="PTP11319.1"/>
    </source>
</evidence>
<sequence>MINITCDDLVFDDVISAKDFVNEHSIKLFMDDGDIILCYESTANNIENHWEKVSTKTALYFQSNLIDEVIARNLILVYLSKDEINIGVKKTIQLDTYCCRKIVRSGINNLDDSIKELMLFNTEQLSKPEVVSLRELIKIKHPEVFELIKN</sequence>
<protein>
    <submittedName>
        <fullName evidence="1">Uncharacterized protein</fullName>
    </submittedName>
</protein>
<accession>A0A2T5DW49</accession>
<proteinExistence type="predicted"/>